<proteinExistence type="predicted"/>
<sequence length="235" mass="26998">MINSRLIKCIVLDDEHPAIRLLASYIAGNSNLILVLKTTTPAEVIKIISDGNAYLLFLDIQMPEIKGIEIMEFIKEKQLPTKIIITSAYSEYALDGFNHDVIDYLLKPITFDRFLIAVDKAKERIRTDSNICSGHLMLKTEHRLHKMDLSSILYIEALGDYLIFFSTSGKVITLERMKNMEILLPEEHFLRIHRSFIVNFNCIDYLEKGKIVIGKQRLPIGETYKKKVKDLLGII</sequence>
<dbReference type="InterPro" id="IPR007492">
    <property type="entry name" value="LytTR_DNA-bd_dom"/>
</dbReference>
<dbReference type="PANTHER" id="PTHR37299">
    <property type="entry name" value="TRANSCRIPTIONAL REGULATOR-RELATED"/>
    <property type="match status" value="1"/>
</dbReference>
<dbReference type="SMART" id="SM00448">
    <property type="entry name" value="REC"/>
    <property type="match status" value="1"/>
</dbReference>
<accession>A0ABZ2Q2D1</accession>
<gene>
    <name evidence="4" type="ORF">V6624_15030</name>
</gene>
<dbReference type="SUPFAM" id="SSF52172">
    <property type="entry name" value="CheY-like"/>
    <property type="match status" value="1"/>
</dbReference>
<dbReference type="PROSITE" id="PS50110">
    <property type="entry name" value="RESPONSE_REGULATORY"/>
    <property type="match status" value="1"/>
</dbReference>
<dbReference type="PROSITE" id="PS50930">
    <property type="entry name" value="HTH_LYTTR"/>
    <property type="match status" value="1"/>
</dbReference>
<evidence type="ECO:0000313" key="5">
    <source>
        <dbReference type="Proteomes" id="UP001447857"/>
    </source>
</evidence>
<dbReference type="InterPro" id="IPR001789">
    <property type="entry name" value="Sig_transdc_resp-reg_receiver"/>
</dbReference>
<dbReference type="InterPro" id="IPR011006">
    <property type="entry name" value="CheY-like_superfamily"/>
</dbReference>
<dbReference type="GO" id="GO:0003677">
    <property type="term" value="F:DNA binding"/>
    <property type="evidence" value="ECO:0007669"/>
    <property type="project" value="UniProtKB-KW"/>
</dbReference>
<feature type="domain" description="HTH LytTR-type" evidence="3">
    <location>
        <begin position="136"/>
        <end position="234"/>
    </location>
</feature>
<dbReference type="InterPro" id="IPR046947">
    <property type="entry name" value="LytR-like"/>
</dbReference>
<dbReference type="Pfam" id="PF04397">
    <property type="entry name" value="LytTR"/>
    <property type="match status" value="1"/>
</dbReference>
<organism evidence="4 5">
    <name type="scientific">Flavobacterium ginsenosidimutans</name>
    <dbReference type="NCBI Taxonomy" id="687844"/>
    <lineage>
        <taxon>Bacteria</taxon>
        <taxon>Pseudomonadati</taxon>
        <taxon>Bacteroidota</taxon>
        <taxon>Flavobacteriia</taxon>
        <taxon>Flavobacteriales</taxon>
        <taxon>Flavobacteriaceae</taxon>
        <taxon>Flavobacterium</taxon>
    </lineage>
</organism>
<keyword evidence="5" id="KW-1185">Reference proteome</keyword>
<dbReference type="SMART" id="SM00850">
    <property type="entry name" value="LytTR"/>
    <property type="match status" value="1"/>
</dbReference>
<dbReference type="EMBL" id="CP147988">
    <property type="protein sequence ID" value="WXK48340.1"/>
    <property type="molecule type" value="Genomic_DNA"/>
</dbReference>
<dbReference type="RefSeq" id="WP_111290753.1">
    <property type="nucleotide sequence ID" value="NZ_CP147988.1"/>
</dbReference>
<evidence type="ECO:0000313" key="4">
    <source>
        <dbReference type="EMBL" id="WXK48340.1"/>
    </source>
</evidence>
<feature type="domain" description="Response regulatory" evidence="2">
    <location>
        <begin position="8"/>
        <end position="122"/>
    </location>
</feature>
<keyword evidence="4" id="KW-0238">DNA-binding</keyword>
<evidence type="ECO:0000259" key="3">
    <source>
        <dbReference type="PROSITE" id="PS50930"/>
    </source>
</evidence>
<dbReference type="Gene3D" id="3.40.50.2300">
    <property type="match status" value="1"/>
</dbReference>
<dbReference type="Gene3D" id="2.40.50.1020">
    <property type="entry name" value="LytTr DNA-binding domain"/>
    <property type="match status" value="1"/>
</dbReference>
<name>A0ABZ2Q2D1_9FLAO</name>
<keyword evidence="1" id="KW-0597">Phosphoprotein</keyword>
<dbReference type="Proteomes" id="UP001447857">
    <property type="component" value="Chromosome"/>
</dbReference>
<reference evidence="4 5" key="1">
    <citation type="submission" date="2024-02" db="EMBL/GenBank/DDBJ databases">
        <title>complete genome of Flavobacterium ginsenosidimutans Str. YTB16.</title>
        <authorList>
            <person name="Wang Q."/>
        </authorList>
    </citation>
    <scope>NUCLEOTIDE SEQUENCE [LARGE SCALE GENOMIC DNA]</scope>
    <source>
        <strain evidence="4 5">YTB16</strain>
    </source>
</reference>
<feature type="modified residue" description="4-aspartylphosphate" evidence="1">
    <location>
        <position position="59"/>
    </location>
</feature>
<evidence type="ECO:0000256" key="1">
    <source>
        <dbReference type="PROSITE-ProRule" id="PRU00169"/>
    </source>
</evidence>
<dbReference type="Pfam" id="PF00072">
    <property type="entry name" value="Response_reg"/>
    <property type="match status" value="1"/>
</dbReference>
<evidence type="ECO:0000259" key="2">
    <source>
        <dbReference type="PROSITE" id="PS50110"/>
    </source>
</evidence>
<dbReference type="PANTHER" id="PTHR37299:SF1">
    <property type="entry name" value="STAGE 0 SPORULATION PROTEIN A HOMOLOG"/>
    <property type="match status" value="1"/>
</dbReference>
<protein>
    <submittedName>
        <fullName evidence="4">LytTR family DNA-binding domain-containing protein</fullName>
    </submittedName>
</protein>